<evidence type="ECO:0000313" key="2">
    <source>
        <dbReference type="Proteomes" id="UP000287605"/>
    </source>
</evidence>
<name>A0A430AVU8_9ENTE</name>
<protein>
    <submittedName>
        <fullName evidence="1">Uncharacterized protein</fullName>
    </submittedName>
</protein>
<proteinExistence type="predicted"/>
<evidence type="ECO:0000313" key="1">
    <source>
        <dbReference type="EMBL" id="RSU12194.1"/>
    </source>
</evidence>
<organism evidence="1 2">
    <name type="scientific">Vagococcus elongatus</name>
    <dbReference type="NCBI Taxonomy" id="180344"/>
    <lineage>
        <taxon>Bacteria</taxon>
        <taxon>Bacillati</taxon>
        <taxon>Bacillota</taxon>
        <taxon>Bacilli</taxon>
        <taxon>Lactobacillales</taxon>
        <taxon>Enterococcaceae</taxon>
        <taxon>Vagococcus</taxon>
    </lineage>
</organism>
<dbReference type="EMBL" id="NGKA01000008">
    <property type="protein sequence ID" value="RSU12194.1"/>
    <property type="molecule type" value="Genomic_DNA"/>
</dbReference>
<dbReference type="RefSeq" id="WP_126808561.1">
    <property type="nucleotide sequence ID" value="NZ_NGKA01000008.1"/>
</dbReference>
<reference evidence="1 2" key="1">
    <citation type="submission" date="2017-05" db="EMBL/GenBank/DDBJ databases">
        <title>Vagococcus spp. assemblies.</title>
        <authorList>
            <person name="Gulvik C.A."/>
        </authorList>
    </citation>
    <scope>NUCLEOTIDE SEQUENCE [LARGE SCALE GENOMIC DNA]</scope>
    <source>
        <strain evidence="1 2">CCUG 51432</strain>
    </source>
</reference>
<dbReference type="OrthoDB" id="2634635at2"/>
<gene>
    <name evidence="1" type="ORF">CBF29_06240</name>
</gene>
<comment type="caution">
    <text evidence="1">The sequence shown here is derived from an EMBL/GenBank/DDBJ whole genome shotgun (WGS) entry which is preliminary data.</text>
</comment>
<keyword evidence="2" id="KW-1185">Reference proteome</keyword>
<dbReference type="Proteomes" id="UP000287605">
    <property type="component" value="Unassembled WGS sequence"/>
</dbReference>
<dbReference type="Gene3D" id="2.10.10.90">
    <property type="match status" value="1"/>
</dbReference>
<accession>A0A430AVU8</accession>
<sequence length="239" mass="27289">MVSRSKFPEGVDEFTELFDLPYDKLKSAQRLTQLKIQPKLTNDEQNELATLSAELEEYMITPEVWNKFADSLVAVEQFFYDNVQGFIEDKQKIWDSYIKQFLFVGVWTTGKSYKFQNMVIGDNGDLFLCSKDHVSNDSNKPTKSDMWVRISSKGDTGAIGLNAFYKGDWNEATTYKIGDAVSHERENWLKPLVYISKKDNNVGVNPQTNGESWMLYSETYVGDSRPKGAGAGLHFIKEL</sequence>
<dbReference type="AlphaFoldDB" id="A0A430AVU8"/>